<dbReference type="Gene3D" id="3.40.50.1000">
    <property type="entry name" value="HAD superfamily/HAD-like"/>
    <property type="match status" value="1"/>
</dbReference>
<accession>A0A4T2BU28</accession>
<sequence>METKPPAAIFDVDGTLADVSGVRHYVTGDPRKKDFEKFHAAASFAPANTAVVALASQTISEGSTVFVVTSRKERWRFRTAMWLRKWDVPHHYLMMRKDDDDRKDVEVKRDILARIQTHFDVILAVDDNPNVIALWEEKGIPTVVIPGWDASLKSVKHANGRSDD</sequence>
<dbReference type="InterPro" id="IPR023214">
    <property type="entry name" value="HAD_sf"/>
</dbReference>
<dbReference type="OrthoDB" id="7592866at2"/>
<dbReference type="EMBL" id="QYRT01000022">
    <property type="protein sequence ID" value="TIH34957.1"/>
    <property type="molecule type" value="Genomic_DNA"/>
</dbReference>
<evidence type="ECO:0000313" key="2">
    <source>
        <dbReference type="EMBL" id="TIH34957.1"/>
    </source>
</evidence>
<dbReference type="SUPFAM" id="SSF56784">
    <property type="entry name" value="HAD-like"/>
    <property type="match status" value="1"/>
</dbReference>
<evidence type="ECO:0000259" key="1">
    <source>
        <dbReference type="Pfam" id="PF25109"/>
    </source>
</evidence>
<dbReference type="Pfam" id="PF25109">
    <property type="entry name" value="HAD_PNKP"/>
    <property type="match status" value="1"/>
</dbReference>
<name>A0A4T2BU28_9MICO</name>
<proteinExistence type="predicted"/>
<dbReference type="RefSeq" id="WP_136642485.1">
    <property type="nucleotide sequence ID" value="NZ_QYRT01000022.1"/>
</dbReference>
<organism evidence="2 3">
    <name type="scientific">Subtercola vilae</name>
    <dbReference type="NCBI Taxonomy" id="2056433"/>
    <lineage>
        <taxon>Bacteria</taxon>
        <taxon>Bacillati</taxon>
        <taxon>Actinomycetota</taxon>
        <taxon>Actinomycetes</taxon>
        <taxon>Micrococcales</taxon>
        <taxon>Microbacteriaceae</taxon>
        <taxon>Subtercola</taxon>
    </lineage>
</organism>
<keyword evidence="3" id="KW-1185">Reference proteome</keyword>
<dbReference type="InterPro" id="IPR036412">
    <property type="entry name" value="HAD-like_sf"/>
</dbReference>
<dbReference type="Proteomes" id="UP000306192">
    <property type="component" value="Unassembled WGS sequence"/>
</dbReference>
<gene>
    <name evidence="2" type="ORF">D4765_11730</name>
</gene>
<dbReference type="InterPro" id="IPR056782">
    <property type="entry name" value="HAD_PNKP"/>
</dbReference>
<feature type="domain" description="Polynucleotide kinase PNKP phosphatase" evidence="1">
    <location>
        <begin position="5"/>
        <end position="143"/>
    </location>
</feature>
<evidence type="ECO:0000313" key="3">
    <source>
        <dbReference type="Proteomes" id="UP000306192"/>
    </source>
</evidence>
<comment type="caution">
    <text evidence="2">The sequence shown here is derived from an EMBL/GenBank/DDBJ whole genome shotgun (WGS) entry which is preliminary data.</text>
</comment>
<protein>
    <recommendedName>
        <fullName evidence="1">Polynucleotide kinase PNKP phosphatase domain-containing protein</fullName>
    </recommendedName>
</protein>
<dbReference type="AlphaFoldDB" id="A0A4T2BU28"/>
<reference evidence="2 3" key="1">
    <citation type="journal article" date="2019" name="Microorganisms">
        <title>Systematic Affiliation and Genome Analysis of Subtercola vilae DB165(T) with Particular Emphasis on Cold Adaptation of an Isolate from a High-Altitude Cold Volcano Lake.</title>
        <authorList>
            <person name="Villalobos A.S."/>
            <person name="Wiese J."/>
            <person name="Imhoff J.F."/>
            <person name="Dorador C."/>
            <person name="Keller A."/>
            <person name="Hentschel U."/>
        </authorList>
    </citation>
    <scope>NUCLEOTIDE SEQUENCE [LARGE SCALE GENOMIC DNA]</scope>
    <source>
        <strain evidence="2 3">DB165</strain>
    </source>
</reference>